<dbReference type="EMBL" id="JANPWB010000008">
    <property type="protein sequence ID" value="KAJ1160449.1"/>
    <property type="molecule type" value="Genomic_DNA"/>
</dbReference>
<sequence length="273" mass="30294">MGGGRAGGKKVLRVSCQQPMVSLLHTHSSSVPAALATAKVVPFCRFSHAPVPRRRVLEYAHVSHHKPHIDDEVGPLTCAAGIRACLPLLELSHEGLRCRKESKRCSLEPTASSPKAWRITTHWPTLEEVRCLLQERPHTVKALDPKPEIFLTKAKMYTYAGMDPIPLSGVIEVEVANRDTKTRATFQVTKDLELLAMDISLRVDWGLKYVLPPFMIIPMVTMHARHQQAKMIFSTSSAVSGAIKLTVTPRLLPHRPPGTWAAAWGSYVGLFLY</sequence>
<keyword evidence="2" id="KW-1185">Reference proteome</keyword>
<name>A0AAV7S7F7_PLEWA</name>
<evidence type="ECO:0000313" key="1">
    <source>
        <dbReference type="EMBL" id="KAJ1160449.1"/>
    </source>
</evidence>
<proteinExistence type="predicted"/>
<protein>
    <submittedName>
        <fullName evidence="1">Uncharacterized protein</fullName>
    </submittedName>
</protein>
<dbReference type="Proteomes" id="UP001066276">
    <property type="component" value="Chromosome 4_2"/>
</dbReference>
<evidence type="ECO:0000313" key="2">
    <source>
        <dbReference type="Proteomes" id="UP001066276"/>
    </source>
</evidence>
<comment type="caution">
    <text evidence="1">The sequence shown here is derived from an EMBL/GenBank/DDBJ whole genome shotgun (WGS) entry which is preliminary data.</text>
</comment>
<organism evidence="1 2">
    <name type="scientific">Pleurodeles waltl</name>
    <name type="common">Iberian ribbed newt</name>
    <dbReference type="NCBI Taxonomy" id="8319"/>
    <lineage>
        <taxon>Eukaryota</taxon>
        <taxon>Metazoa</taxon>
        <taxon>Chordata</taxon>
        <taxon>Craniata</taxon>
        <taxon>Vertebrata</taxon>
        <taxon>Euteleostomi</taxon>
        <taxon>Amphibia</taxon>
        <taxon>Batrachia</taxon>
        <taxon>Caudata</taxon>
        <taxon>Salamandroidea</taxon>
        <taxon>Salamandridae</taxon>
        <taxon>Pleurodelinae</taxon>
        <taxon>Pleurodeles</taxon>
    </lineage>
</organism>
<accession>A0AAV7S7F7</accession>
<gene>
    <name evidence="1" type="ORF">NDU88_000951</name>
</gene>
<reference evidence="1" key="1">
    <citation type="journal article" date="2022" name="bioRxiv">
        <title>Sequencing and chromosome-scale assembly of the giantPleurodeles waltlgenome.</title>
        <authorList>
            <person name="Brown T."/>
            <person name="Elewa A."/>
            <person name="Iarovenko S."/>
            <person name="Subramanian E."/>
            <person name="Araus A.J."/>
            <person name="Petzold A."/>
            <person name="Susuki M."/>
            <person name="Suzuki K.-i.T."/>
            <person name="Hayashi T."/>
            <person name="Toyoda A."/>
            <person name="Oliveira C."/>
            <person name="Osipova E."/>
            <person name="Leigh N.D."/>
            <person name="Simon A."/>
            <person name="Yun M.H."/>
        </authorList>
    </citation>
    <scope>NUCLEOTIDE SEQUENCE</scope>
    <source>
        <strain evidence="1">20211129_DDA</strain>
        <tissue evidence="1">Liver</tissue>
    </source>
</reference>
<dbReference type="AlphaFoldDB" id="A0AAV7S7F7"/>